<gene>
    <name evidence="1" type="ORF">SELMODRAFT_415694</name>
</gene>
<accession>D8RWY2</accession>
<proteinExistence type="predicted"/>
<dbReference type="EMBL" id="GL377593">
    <property type="protein sequence ID" value="EFJ23340.1"/>
    <property type="molecule type" value="Genomic_DNA"/>
</dbReference>
<dbReference type="HOGENOM" id="CLU_576713_0_0_1"/>
<organism evidence="2">
    <name type="scientific">Selaginella moellendorffii</name>
    <name type="common">Spikemoss</name>
    <dbReference type="NCBI Taxonomy" id="88036"/>
    <lineage>
        <taxon>Eukaryota</taxon>
        <taxon>Viridiplantae</taxon>
        <taxon>Streptophyta</taxon>
        <taxon>Embryophyta</taxon>
        <taxon>Tracheophyta</taxon>
        <taxon>Lycopodiopsida</taxon>
        <taxon>Selaginellales</taxon>
        <taxon>Selaginellaceae</taxon>
        <taxon>Selaginella</taxon>
    </lineage>
</organism>
<dbReference type="Proteomes" id="UP000001514">
    <property type="component" value="Unassembled WGS sequence"/>
</dbReference>
<sequence length="474" mass="52749">MAARKALWKFCSCSREEHPDGRISLFCRKCCQAFCELDAAEHFKSCDGTLEASDRPAWIEQEKEIRKDKHRMLVRGLGEDCHCGNQHLDRPDGRGKNVFYCSSAKCDEAFCEFSARNHAPSPPESDSAPIILHYIFLLDEEKTPPEIRCACECFGIPAMCRILVAIDPVHLPRALPESSVSDFLSKYPFPVLSRVLFTAGTPALVRAMLSRRSFGHSMLIKILPYANAGLNAASPQVRRLACSMFRMAIQVLCKQQQICDKESSVAKDAIEKLAKSSAGPAQIRALSLAARIFGLSAAAPFLQSLLRHLLAEGFYLLVHSFLTHVFGSILLLRCVRPPHYVVHSAYESELAAVHALVALLDEQAENVLRDPIKRSCVKPCIGSSIVALASRKWCLLEVSSNDGFIDEKARVCLIAVPSIKVFTREKGSQLGSLHVRRTFSRGQKSSRGSWLRKFAEAVRNNFQQTSFEDLVLDI</sequence>
<dbReference type="Gramene" id="EFJ23340">
    <property type="protein sequence ID" value="EFJ23340"/>
    <property type="gene ID" value="SELMODRAFT_415694"/>
</dbReference>
<dbReference type="InParanoid" id="D8RWY2"/>
<keyword evidence="2" id="KW-1185">Reference proteome</keyword>
<dbReference type="KEGG" id="smo:SELMODRAFT_415694"/>
<protein>
    <submittedName>
        <fullName evidence="1">Uncharacterized protein</fullName>
    </submittedName>
</protein>
<dbReference type="AlphaFoldDB" id="D8RWY2"/>
<name>D8RWY2_SELML</name>
<evidence type="ECO:0000313" key="1">
    <source>
        <dbReference type="EMBL" id="EFJ23340.1"/>
    </source>
</evidence>
<reference evidence="1 2" key="1">
    <citation type="journal article" date="2011" name="Science">
        <title>The Selaginella genome identifies genetic changes associated with the evolution of vascular plants.</title>
        <authorList>
            <person name="Banks J.A."/>
            <person name="Nishiyama T."/>
            <person name="Hasebe M."/>
            <person name="Bowman J.L."/>
            <person name="Gribskov M."/>
            <person name="dePamphilis C."/>
            <person name="Albert V.A."/>
            <person name="Aono N."/>
            <person name="Aoyama T."/>
            <person name="Ambrose B.A."/>
            <person name="Ashton N.W."/>
            <person name="Axtell M.J."/>
            <person name="Barker E."/>
            <person name="Barker M.S."/>
            <person name="Bennetzen J.L."/>
            <person name="Bonawitz N.D."/>
            <person name="Chapple C."/>
            <person name="Cheng C."/>
            <person name="Correa L.G."/>
            <person name="Dacre M."/>
            <person name="DeBarry J."/>
            <person name="Dreyer I."/>
            <person name="Elias M."/>
            <person name="Engstrom E.M."/>
            <person name="Estelle M."/>
            <person name="Feng L."/>
            <person name="Finet C."/>
            <person name="Floyd S.K."/>
            <person name="Frommer W.B."/>
            <person name="Fujita T."/>
            <person name="Gramzow L."/>
            <person name="Gutensohn M."/>
            <person name="Harholt J."/>
            <person name="Hattori M."/>
            <person name="Heyl A."/>
            <person name="Hirai T."/>
            <person name="Hiwatashi Y."/>
            <person name="Ishikawa M."/>
            <person name="Iwata M."/>
            <person name="Karol K.G."/>
            <person name="Koehler B."/>
            <person name="Kolukisaoglu U."/>
            <person name="Kubo M."/>
            <person name="Kurata T."/>
            <person name="Lalonde S."/>
            <person name="Li K."/>
            <person name="Li Y."/>
            <person name="Litt A."/>
            <person name="Lyons E."/>
            <person name="Manning G."/>
            <person name="Maruyama T."/>
            <person name="Michael T.P."/>
            <person name="Mikami K."/>
            <person name="Miyazaki S."/>
            <person name="Morinaga S."/>
            <person name="Murata T."/>
            <person name="Mueller-Roeber B."/>
            <person name="Nelson D.R."/>
            <person name="Obara M."/>
            <person name="Oguri Y."/>
            <person name="Olmstead R.G."/>
            <person name="Onodera N."/>
            <person name="Petersen B.L."/>
            <person name="Pils B."/>
            <person name="Prigge M."/>
            <person name="Rensing S.A."/>
            <person name="Riano-Pachon D.M."/>
            <person name="Roberts A.W."/>
            <person name="Sato Y."/>
            <person name="Scheller H.V."/>
            <person name="Schulz B."/>
            <person name="Schulz C."/>
            <person name="Shakirov E.V."/>
            <person name="Shibagaki N."/>
            <person name="Shinohara N."/>
            <person name="Shippen D.E."/>
            <person name="Soerensen I."/>
            <person name="Sotooka R."/>
            <person name="Sugimoto N."/>
            <person name="Sugita M."/>
            <person name="Sumikawa N."/>
            <person name="Tanurdzic M."/>
            <person name="Theissen G."/>
            <person name="Ulvskov P."/>
            <person name="Wakazuki S."/>
            <person name="Weng J.K."/>
            <person name="Willats W.W."/>
            <person name="Wipf D."/>
            <person name="Wolf P.G."/>
            <person name="Yang L."/>
            <person name="Zimmer A.D."/>
            <person name="Zhu Q."/>
            <person name="Mitros T."/>
            <person name="Hellsten U."/>
            <person name="Loque D."/>
            <person name="Otillar R."/>
            <person name="Salamov A."/>
            <person name="Schmutz J."/>
            <person name="Shapiro H."/>
            <person name="Lindquist E."/>
            <person name="Lucas S."/>
            <person name="Rokhsar D."/>
            <person name="Grigoriev I.V."/>
        </authorList>
    </citation>
    <scope>NUCLEOTIDE SEQUENCE [LARGE SCALE GENOMIC DNA]</scope>
</reference>
<evidence type="ECO:0000313" key="2">
    <source>
        <dbReference type="Proteomes" id="UP000001514"/>
    </source>
</evidence>